<dbReference type="CDD" id="cd07324">
    <property type="entry name" value="M48C_Oma1-like"/>
    <property type="match status" value="1"/>
</dbReference>
<feature type="chain" id="PRO_5012297776" evidence="7">
    <location>
        <begin position="21"/>
        <end position="441"/>
    </location>
</feature>
<dbReference type="PANTHER" id="PTHR22726:SF1">
    <property type="entry name" value="METALLOENDOPEPTIDASE OMA1, MITOCHONDRIAL"/>
    <property type="match status" value="1"/>
</dbReference>
<keyword evidence="7" id="KW-0732">Signal</keyword>
<dbReference type="GO" id="GO:0004222">
    <property type="term" value="F:metalloendopeptidase activity"/>
    <property type="evidence" value="ECO:0007669"/>
    <property type="project" value="InterPro"/>
</dbReference>
<evidence type="ECO:0000259" key="8">
    <source>
        <dbReference type="Pfam" id="PF01435"/>
    </source>
</evidence>
<dbReference type="InterPro" id="IPR051156">
    <property type="entry name" value="Mito/Outer_Membr_Metalloprot"/>
</dbReference>
<keyword evidence="2 9" id="KW-0645">Protease</keyword>
<dbReference type="InterPro" id="IPR001915">
    <property type="entry name" value="Peptidase_M48"/>
</dbReference>
<dbReference type="Gene3D" id="3.30.2010.10">
    <property type="entry name" value="Metalloproteases ('zincins'), catalytic domain"/>
    <property type="match status" value="1"/>
</dbReference>
<evidence type="ECO:0000313" key="10">
    <source>
        <dbReference type="Proteomes" id="UP000186684"/>
    </source>
</evidence>
<dbReference type="InterPro" id="IPR019734">
    <property type="entry name" value="TPR_rpt"/>
</dbReference>
<dbReference type="Proteomes" id="UP000186684">
    <property type="component" value="Unassembled WGS sequence"/>
</dbReference>
<evidence type="ECO:0000256" key="6">
    <source>
        <dbReference type="ARBA" id="ARBA00023049"/>
    </source>
</evidence>
<dbReference type="STRING" id="633194.SAMN05421759_103188"/>
<dbReference type="SMART" id="SM00028">
    <property type="entry name" value="TPR"/>
    <property type="match status" value="3"/>
</dbReference>
<evidence type="ECO:0000313" key="9">
    <source>
        <dbReference type="EMBL" id="SIS77742.1"/>
    </source>
</evidence>
<keyword evidence="6" id="KW-0482">Metalloprotease</keyword>
<keyword evidence="4" id="KW-0378">Hydrolase</keyword>
<dbReference type="PANTHER" id="PTHR22726">
    <property type="entry name" value="METALLOENDOPEPTIDASE OMA1"/>
    <property type="match status" value="1"/>
</dbReference>
<protein>
    <submittedName>
        <fullName evidence="9">Putative Zn-dependent protease, contains TPR repeats</fullName>
    </submittedName>
</protein>
<comment type="cofactor">
    <cofactor evidence="1">
        <name>Zn(2+)</name>
        <dbReference type="ChEBI" id="CHEBI:29105"/>
    </cofactor>
</comment>
<reference evidence="10" key="1">
    <citation type="submission" date="2017-01" db="EMBL/GenBank/DDBJ databases">
        <authorList>
            <person name="Varghese N."/>
            <person name="Submissions S."/>
        </authorList>
    </citation>
    <scope>NUCLEOTIDE SEQUENCE [LARGE SCALE GENOMIC DNA]</scope>
    <source>
        <strain evidence="10">DSM 29430</strain>
    </source>
</reference>
<sequence>MRGMLWVRLGLMALCLAVMAATPLRALTVLRDADIEYALGELAKPIFTAAGLSPGNVRVLVVDDPSLNAFVGDYAHVLIHSGMILKLDSARALQAVLAHEAAHIANGHISRRVANMRNARTAAGLGMILAGVAATQNAEAGFGIAAGTQSSVMRNFLAHTRAEEAAADQSAVRYMVRAGIDPQGAVEVMEIFRGQEALSVARQDPYMLSHPMSRDRLRALKGAAAAYGSDGPGNPAAEYWFQRAKGKLSAFQRNPAWTLRRAGDSASADIRLMREAVAHHKRADLKKALAAMDGALRLRPNDPFLLDLKGQILLESRQAPAAVATYRQAVRFAGGNALILGGLGRALLAAGEPRAALEALDRARARDGQDPRLLRDLAVAYAQSGQTGLASVATAERYALQGRLKDAKLHADRAMALLPRGSSAWRRAEDVAITAQAALRR</sequence>
<feature type="signal peptide" evidence="7">
    <location>
        <begin position="1"/>
        <end position="20"/>
    </location>
</feature>
<dbReference type="Pfam" id="PF01435">
    <property type="entry name" value="Peptidase_M48"/>
    <property type="match status" value="1"/>
</dbReference>
<evidence type="ECO:0000256" key="7">
    <source>
        <dbReference type="SAM" id="SignalP"/>
    </source>
</evidence>
<evidence type="ECO:0000256" key="1">
    <source>
        <dbReference type="ARBA" id="ARBA00001947"/>
    </source>
</evidence>
<dbReference type="RefSeq" id="WP_076446770.1">
    <property type="nucleotide sequence ID" value="NZ_FTOQ01000003.1"/>
</dbReference>
<dbReference type="GO" id="GO:0016020">
    <property type="term" value="C:membrane"/>
    <property type="evidence" value="ECO:0007669"/>
    <property type="project" value="TreeGrafter"/>
</dbReference>
<keyword evidence="5" id="KW-0862">Zinc</keyword>
<keyword evidence="10" id="KW-1185">Reference proteome</keyword>
<organism evidence="9 10">
    <name type="scientific">Roseivivax lentus</name>
    <dbReference type="NCBI Taxonomy" id="633194"/>
    <lineage>
        <taxon>Bacteria</taxon>
        <taxon>Pseudomonadati</taxon>
        <taxon>Pseudomonadota</taxon>
        <taxon>Alphaproteobacteria</taxon>
        <taxon>Rhodobacterales</taxon>
        <taxon>Roseobacteraceae</taxon>
        <taxon>Roseivivax</taxon>
    </lineage>
</organism>
<proteinExistence type="predicted"/>
<dbReference type="GO" id="GO:0046872">
    <property type="term" value="F:metal ion binding"/>
    <property type="evidence" value="ECO:0007669"/>
    <property type="project" value="UniProtKB-KW"/>
</dbReference>
<dbReference type="Gene3D" id="1.25.40.10">
    <property type="entry name" value="Tetratricopeptide repeat domain"/>
    <property type="match status" value="1"/>
</dbReference>
<evidence type="ECO:0000256" key="2">
    <source>
        <dbReference type="ARBA" id="ARBA00022670"/>
    </source>
</evidence>
<dbReference type="SUPFAM" id="SSF48452">
    <property type="entry name" value="TPR-like"/>
    <property type="match status" value="1"/>
</dbReference>
<dbReference type="Pfam" id="PF14559">
    <property type="entry name" value="TPR_19"/>
    <property type="match status" value="1"/>
</dbReference>
<evidence type="ECO:0000256" key="5">
    <source>
        <dbReference type="ARBA" id="ARBA00022833"/>
    </source>
</evidence>
<feature type="domain" description="Peptidase M48" evidence="8">
    <location>
        <begin position="38"/>
        <end position="222"/>
    </location>
</feature>
<name>A0A1N7LVB9_9RHOB</name>
<dbReference type="EMBL" id="FTOQ01000003">
    <property type="protein sequence ID" value="SIS77742.1"/>
    <property type="molecule type" value="Genomic_DNA"/>
</dbReference>
<gene>
    <name evidence="9" type="ORF">SAMN05421759_103188</name>
</gene>
<dbReference type="InterPro" id="IPR011990">
    <property type="entry name" value="TPR-like_helical_dom_sf"/>
</dbReference>
<dbReference type="AlphaFoldDB" id="A0A1N7LVB9"/>
<evidence type="ECO:0000256" key="4">
    <source>
        <dbReference type="ARBA" id="ARBA00022801"/>
    </source>
</evidence>
<dbReference type="GO" id="GO:0051603">
    <property type="term" value="P:proteolysis involved in protein catabolic process"/>
    <property type="evidence" value="ECO:0007669"/>
    <property type="project" value="TreeGrafter"/>
</dbReference>
<accession>A0A1N7LVB9</accession>
<keyword evidence="3" id="KW-0479">Metal-binding</keyword>
<evidence type="ECO:0000256" key="3">
    <source>
        <dbReference type="ARBA" id="ARBA00022723"/>
    </source>
</evidence>